<evidence type="ECO:0000256" key="2">
    <source>
        <dbReference type="ARBA" id="ARBA00010566"/>
    </source>
</evidence>
<keyword evidence="6" id="KW-1133">Transmembrane helix</keyword>
<dbReference type="CDD" id="cd00866">
    <property type="entry name" value="PEBP_euk"/>
    <property type="match status" value="1"/>
</dbReference>
<dbReference type="PRINTS" id="PR00143">
    <property type="entry name" value="CITRTSNTHASE"/>
</dbReference>
<dbReference type="PROSITE" id="PS50850">
    <property type="entry name" value="MFS"/>
    <property type="match status" value="1"/>
</dbReference>
<feature type="compositionally biased region" description="Polar residues" evidence="5">
    <location>
        <begin position="1072"/>
        <end position="1083"/>
    </location>
</feature>
<feature type="transmembrane region" description="Helical" evidence="6">
    <location>
        <begin position="376"/>
        <end position="398"/>
    </location>
</feature>
<protein>
    <recommendedName>
        <fullName evidence="4">Citrate synthase</fullName>
    </recommendedName>
</protein>
<evidence type="ECO:0000256" key="6">
    <source>
        <dbReference type="SAM" id="Phobius"/>
    </source>
</evidence>
<evidence type="ECO:0000256" key="1">
    <source>
        <dbReference type="ARBA" id="ARBA00004141"/>
    </source>
</evidence>
<dbReference type="PANTHER" id="PTHR11739:SF4">
    <property type="entry name" value="CITRATE SYNTHASE, PEROXISOMAL"/>
    <property type="match status" value="1"/>
</dbReference>
<feature type="region of interest" description="Disordered" evidence="5">
    <location>
        <begin position="717"/>
        <end position="742"/>
    </location>
</feature>
<dbReference type="InterPro" id="IPR036969">
    <property type="entry name" value="Citrate_synthase_sf"/>
</dbReference>
<accession>A0ABR4LU32</accession>
<dbReference type="InterPro" id="IPR008914">
    <property type="entry name" value="PEBP"/>
</dbReference>
<dbReference type="Pfam" id="PF07690">
    <property type="entry name" value="MFS_1"/>
    <property type="match status" value="1"/>
</dbReference>
<feature type="transmembrane region" description="Helical" evidence="6">
    <location>
        <begin position="454"/>
        <end position="474"/>
    </location>
</feature>
<feature type="transmembrane region" description="Helical" evidence="6">
    <location>
        <begin position="521"/>
        <end position="538"/>
    </location>
</feature>
<dbReference type="Pfam" id="PF01161">
    <property type="entry name" value="PBP"/>
    <property type="match status" value="1"/>
</dbReference>
<dbReference type="InterPro" id="IPR011701">
    <property type="entry name" value="MFS"/>
</dbReference>
<gene>
    <name evidence="8" type="ORF">BJX67DRAFT_371509</name>
</gene>
<dbReference type="PANTHER" id="PTHR11739">
    <property type="entry name" value="CITRATE SYNTHASE"/>
    <property type="match status" value="1"/>
</dbReference>
<evidence type="ECO:0000256" key="5">
    <source>
        <dbReference type="SAM" id="MobiDB-lite"/>
    </source>
</evidence>
<dbReference type="InterPro" id="IPR035810">
    <property type="entry name" value="PEBP_euk"/>
</dbReference>
<dbReference type="GeneID" id="98146169"/>
<name>A0ABR4LU32_9EURO</name>
<dbReference type="Proteomes" id="UP001610432">
    <property type="component" value="Unassembled WGS sequence"/>
</dbReference>
<sequence>MSSGTLFVRDSRTNKQYEIPIKRNAVSARYFKQIKAPGRGTNRADQVQTGLRVHDPGLINTTVVETAISFSDHERGLLLFRGYSLEELWESDFEDMLHLLVWGSYPMAPQRENLRRELAKNMLAVPESVQTAVRAMPSTTPPLALMIIGLSAYLATIPGSIPASTSANQYQGNPDNVDQAVLRTVAGYAVVFGAVASHRQKKSFTPPSSDKTYCENLFVMSGLVDPATGSPDPVKLSCFRRFAMLNADHGMALTVFSALVTASSLTDPISCLITSVTAAWGPLHFGATESAQRALREIGTVDKIPEFLDEVKQGRRKLFGYGHRSYNGVDPRVRPIQSILKDLPSTDLLKLAEAIEQAASKDDYFRSKGLYPNADFYGNFVFTGIGFELGMLPVAMLAQRIMGIMAHWREYMLTNGKLFRPSHLYTGDVREDTTTPLLPRSKPYSIFTPAQKRLIILTAAIASSFSPLSANIYYPALNALARDLHVTDAQINLTITTYMICQSLAPTFTASFADTRGRRPAYILCFLIYIMANILLALQHSYPALLILRAVQSTGSSGTVALASAVAADIITSDERGVYMGFTSLGNILAPSLGPILGGVLSEYAGWQSIFWFLAVAAGAVEETKTPSPTLSNPLSTLRILFHPPTGLILISNGLVFASYYAVTAGIPSLFKEIYGLSDLGIGFAFIPAGLGSLVSATFNGATVDWNYRRVRDAVRGRTTSGGARETGETTRETEEEEEDRIDRDVPVGGISFPIERARLQIGAPMTLLSSLTILGYALFLPTHPPLPLTLALVFLITFTITASYNVMNVLLVDLYYSTPASAMATNNLVRCLLGAASTALVQPCIKRWGVRGTFVHIALLFIFCLLSAAQRGPLPLDLPILHLRYPNTPWVFPGDTLLMSDTHPLPRISRLGLNSNSTYLLLFVDLDVLYEATSTVILHWYQPDMMARHSESFWLEPAERVEADGYNKHALVNATSGAEYIAPQPPPDTHHRYVYLLFEQHAGYEFPGCFGHIFPATVKARAGFDTRQFIEVAGLRPPVAGNYFFVNNNEAMTSTTQTHTSPTTTWLRSAPCTQPGTATRTPSGEAPEHDRSVPTRDGILSGGPLTRHVGPVIPGVD</sequence>
<comment type="similarity">
    <text evidence="2 4">Belongs to the citrate synthase family.</text>
</comment>
<dbReference type="InterPro" id="IPR036610">
    <property type="entry name" value="PEBP-like_sf"/>
</dbReference>
<feature type="transmembrane region" description="Helical" evidence="6">
    <location>
        <begin position="675"/>
        <end position="699"/>
    </location>
</feature>
<evidence type="ECO:0000313" key="9">
    <source>
        <dbReference type="Proteomes" id="UP001610432"/>
    </source>
</evidence>
<dbReference type="EMBL" id="JBFXLQ010000015">
    <property type="protein sequence ID" value="KAL2868055.1"/>
    <property type="molecule type" value="Genomic_DNA"/>
</dbReference>
<feature type="domain" description="Major facilitator superfamily (MFS) profile" evidence="7">
    <location>
        <begin position="455"/>
        <end position="871"/>
    </location>
</feature>
<feature type="compositionally biased region" description="Low complexity" evidence="5">
    <location>
        <begin position="1056"/>
        <end position="1066"/>
    </location>
</feature>
<dbReference type="Gene3D" id="3.90.280.10">
    <property type="entry name" value="PEBP-like"/>
    <property type="match status" value="1"/>
</dbReference>
<dbReference type="SUPFAM" id="SSF103473">
    <property type="entry name" value="MFS general substrate transporter"/>
    <property type="match status" value="1"/>
</dbReference>
<feature type="transmembrane region" description="Helical" evidence="6">
    <location>
        <begin position="577"/>
        <end position="597"/>
    </location>
</feature>
<keyword evidence="3 4" id="KW-0808">Transferase</keyword>
<dbReference type="RefSeq" id="XP_070887034.1">
    <property type="nucleotide sequence ID" value="XM_071031097.1"/>
</dbReference>
<dbReference type="Gene3D" id="1.10.580.10">
    <property type="entry name" value="Citrate Synthase, domain 1"/>
    <property type="match status" value="1"/>
</dbReference>
<dbReference type="InterPro" id="IPR036259">
    <property type="entry name" value="MFS_trans_sf"/>
</dbReference>
<dbReference type="Pfam" id="PF00285">
    <property type="entry name" value="Citrate_synt"/>
    <property type="match status" value="1"/>
</dbReference>
<keyword evidence="6" id="KW-0812">Transmembrane</keyword>
<evidence type="ECO:0000313" key="8">
    <source>
        <dbReference type="EMBL" id="KAL2868055.1"/>
    </source>
</evidence>
<comment type="caution">
    <text evidence="8">The sequence shown here is derived from an EMBL/GenBank/DDBJ whole genome shotgun (WGS) entry which is preliminary data.</text>
</comment>
<feature type="transmembrane region" description="Helical" evidence="6">
    <location>
        <begin position="787"/>
        <end position="808"/>
    </location>
</feature>
<evidence type="ECO:0000256" key="4">
    <source>
        <dbReference type="RuleBase" id="RU000441"/>
    </source>
</evidence>
<feature type="transmembrane region" description="Helical" evidence="6">
    <location>
        <begin position="641"/>
        <end position="663"/>
    </location>
</feature>
<dbReference type="Gene3D" id="1.20.1720.10">
    <property type="entry name" value="Multidrug resistance protein D"/>
    <property type="match status" value="1"/>
</dbReference>
<evidence type="ECO:0000256" key="3">
    <source>
        <dbReference type="ARBA" id="ARBA00022679"/>
    </source>
</evidence>
<dbReference type="InterPro" id="IPR016143">
    <property type="entry name" value="Citrate_synth-like_sm_a-sub"/>
</dbReference>
<proteinExistence type="inferred from homology"/>
<keyword evidence="6" id="KW-0472">Membrane</keyword>
<feature type="transmembrane region" description="Helical" evidence="6">
    <location>
        <begin position="762"/>
        <end position="780"/>
    </location>
</feature>
<feature type="transmembrane region" description="Helical" evidence="6">
    <location>
        <begin position="853"/>
        <end position="870"/>
    </location>
</feature>
<feature type="region of interest" description="Disordered" evidence="5">
    <location>
        <begin position="1056"/>
        <end position="1118"/>
    </location>
</feature>
<dbReference type="InterPro" id="IPR020846">
    <property type="entry name" value="MFS_dom"/>
</dbReference>
<organism evidence="8 9">
    <name type="scientific">Aspergillus lucknowensis</name>
    <dbReference type="NCBI Taxonomy" id="176173"/>
    <lineage>
        <taxon>Eukaryota</taxon>
        <taxon>Fungi</taxon>
        <taxon>Dikarya</taxon>
        <taxon>Ascomycota</taxon>
        <taxon>Pezizomycotina</taxon>
        <taxon>Eurotiomycetes</taxon>
        <taxon>Eurotiomycetidae</taxon>
        <taxon>Eurotiales</taxon>
        <taxon>Aspergillaceae</taxon>
        <taxon>Aspergillus</taxon>
        <taxon>Aspergillus subgen. Nidulantes</taxon>
    </lineage>
</organism>
<dbReference type="InterPro" id="IPR016142">
    <property type="entry name" value="Citrate_synth-like_lrg_a-sub"/>
</dbReference>
<keyword evidence="9" id="KW-1185">Reference proteome</keyword>
<dbReference type="SUPFAM" id="SSF49777">
    <property type="entry name" value="PEBP-like"/>
    <property type="match status" value="1"/>
</dbReference>
<dbReference type="SUPFAM" id="SSF48256">
    <property type="entry name" value="Citrate synthase"/>
    <property type="match status" value="1"/>
</dbReference>
<dbReference type="InterPro" id="IPR002020">
    <property type="entry name" value="Citrate_synthase"/>
</dbReference>
<reference evidence="8 9" key="1">
    <citation type="submission" date="2024-07" db="EMBL/GenBank/DDBJ databases">
        <title>Section-level genome sequencing and comparative genomics of Aspergillus sections Usti and Cavernicolus.</title>
        <authorList>
            <consortium name="Lawrence Berkeley National Laboratory"/>
            <person name="Nybo J.L."/>
            <person name="Vesth T.C."/>
            <person name="Theobald S."/>
            <person name="Frisvad J.C."/>
            <person name="Larsen T.O."/>
            <person name="Kjaerboelling I."/>
            <person name="Rothschild-Mancinelli K."/>
            <person name="Lyhne E.K."/>
            <person name="Kogle M.E."/>
            <person name="Barry K."/>
            <person name="Clum A."/>
            <person name="Na H."/>
            <person name="Ledsgaard L."/>
            <person name="Lin J."/>
            <person name="Lipzen A."/>
            <person name="Kuo A."/>
            <person name="Riley R."/>
            <person name="Mondo S."/>
            <person name="Labutti K."/>
            <person name="Haridas S."/>
            <person name="Pangalinan J."/>
            <person name="Salamov A.A."/>
            <person name="Simmons B.A."/>
            <person name="Magnuson J.K."/>
            <person name="Chen J."/>
            <person name="Drula E."/>
            <person name="Henrissat B."/>
            <person name="Wiebenga A."/>
            <person name="Lubbers R.J."/>
            <person name="Gomes A.C."/>
            <person name="Macurrencykelacurrency M.R."/>
            <person name="Stajich J."/>
            <person name="Grigoriev I.V."/>
            <person name="Mortensen U.H."/>
            <person name="De Vries R.P."/>
            <person name="Baker S.E."/>
            <person name="Andersen M.R."/>
        </authorList>
    </citation>
    <scope>NUCLEOTIDE SEQUENCE [LARGE SCALE GENOMIC DNA]</scope>
    <source>
        <strain evidence="8 9">CBS 449.75</strain>
    </source>
</reference>
<comment type="subcellular location">
    <subcellularLocation>
        <location evidence="1">Membrane</location>
        <topology evidence="1">Multi-pass membrane protein</topology>
    </subcellularLocation>
</comment>
<evidence type="ECO:0000259" key="7">
    <source>
        <dbReference type="PROSITE" id="PS50850"/>
    </source>
</evidence>
<dbReference type="Gene3D" id="1.10.230.10">
    <property type="entry name" value="Cytochrome P450-Terp, domain 2"/>
    <property type="match status" value="1"/>
</dbReference>